<feature type="signal peptide" evidence="1">
    <location>
        <begin position="1"/>
        <end position="31"/>
    </location>
</feature>
<dbReference type="RefSeq" id="WP_165949184.1">
    <property type="nucleotide sequence ID" value="NZ_SMKR01000026.1"/>
</dbReference>
<accession>A0A4R4XBN7</accession>
<evidence type="ECO:0000256" key="1">
    <source>
        <dbReference type="SAM" id="SignalP"/>
    </source>
</evidence>
<gene>
    <name evidence="2" type="ORF">E1218_08550</name>
</gene>
<keyword evidence="1" id="KW-0732">Signal</keyword>
<protein>
    <submittedName>
        <fullName evidence="2">Uncharacterized protein</fullName>
    </submittedName>
</protein>
<name>A0A4R4XBN7_9ACTN</name>
<sequence>MSRRLTKLMATGAISAALLGAVAASGGPASAVGSPTCLYNTKATSFTVSDGPFSGGTDFVWNVVKGCPEVALTFAGSAAKTSGSASRNPVATTEYKLVATVGSSSKVLASGTALAGKVFDYVYSNGRWVKVQGTGTDAAAASAIAGKISSALAEPSKKALLGKVLEVHIIPSSAKLTDLAPWKYLEGTGTCDNKPGCVEDRDWSIVRGIGATVVPGTNQVAMAAASEELVATPGKPSTHKLGHIMAHEFSHVFLQKGFVSDAFRKSVETVLAQRGPSADYVGYDAYTRSSVDEYWAEGSAALFAYSYDAKFDHEYKESWLAANDPALLAKLNAVYPNR</sequence>
<keyword evidence="3" id="KW-1185">Reference proteome</keyword>
<proteinExistence type="predicted"/>
<feature type="chain" id="PRO_5020304974" evidence="1">
    <location>
        <begin position="32"/>
        <end position="338"/>
    </location>
</feature>
<dbReference type="EMBL" id="SMKR01000026">
    <property type="protein sequence ID" value="TDD28076.1"/>
    <property type="molecule type" value="Genomic_DNA"/>
</dbReference>
<comment type="caution">
    <text evidence="2">The sequence shown here is derived from an EMBL/GenBank/DDBJ whole genome shotgun (WGS) entry which is preliminary data.</text>
</comment>
<dbReference type="AlphaFoldDB" id="A0A4R4XBN7"/>
<organism evidence="2 3">
    <name type="scientific">Kribbella turkmenica</name>
    <dbReference type="NCBI Taxonomy" id="2530375"/>
    <lineage>
        <taxon>Bacteria</taxon>
        <taxon>Bacillati</taxon>
        <taxon>Actinomycetota</taxon>
        <taxon>Actinomycetes</taxon>
        <taxon>Propionibacteriales</taxon>
        <taxon>Kribbellaceae</taxon>
        <taxon>Kribbella</taxon>
    </lineage>
</organism>
<reference evidence="2 3" key="1">
    <citation type="submission" date="2019-02" db="EMBL/GenBank/DDBJ databases">
        <title>Draft genome sequences of novel Actinobacteria.</title>
        <authorList>
            <person name="Sahin N."/>
            <person name="Ay H."/>
            <person name="Saygin H."/>
        </authorList>
    </citation>
    <scope>NUCLEOTIDE SEQUENCE [LARGE SCALE GENOMIC DNA]</scope>
    <source>
        <strain evidence="2 3">16K104</strain>
    </source>
</reference>
<evidence type="ECO:0000313" key="3">
    <source>
        <dbReference type="Proteomes" id="UP000295172"/>
    </source>
</evidence>
<evidence type="ECO:0000313" key="2">
    <source>
        <dbReference type="EMBL" id="TDD28076.1"/>
    </source>
</evidence>
<dbReference type="Proteomes" id="UP000295172">
    <property type="component" value="Unassembled WGS sequence"/>
</dbReference>